<accession>A0A392VFK0</accession>
<evidence type="ECO:0000313" key="1">
    <source>
        <dbReference type="EMBL" id="MCI87144.1"/>
    </source>
</evidence>
<evidence type="ECO:0000313" key="2">
    <source>
        <dbReference type="Proteomes" id="UP000265520"/>
    </source>
</evidence>
<dbReference type="Proteomes" id="UP000265520">
    <property type="component" value="Unassembled WGS sequence"/>
</dbReference>
<keyword evidence="2" id="KW-1185">Reference proteome</keyword>
<comment type="caution">
    <text evidence="1">The sequence shown here is derived from an EMBL/GenBank/DDBJ whole genome shotgun (WGS) entry which is preliminary data.</text>
</comment>
<proteinExistence type="predicted"/>
<reference evidence="1 2" key="1">
    <citation type="journal article" date="2018" name="Front. Plant Sci.">
        <title>Red Clover (Trifolium pratense) and Zigzag Clover (T. medium) - A Picture of Genomic Similarities and Differences.</title>
        <authorList>
            <person name="Dluhosova J."/>
            <person name="Istvanek J."/>
            <person name="Nedelnik J."/>
            <person name="Repkova J."/>
        </authorList>
    </citation>
    <scope>NUCLEOTIDE SEQUENCE [LARGE SCALE GENOMIC DNA]</scope>
    <source>
        <strain evidence="2">cv. 10/8</strain>
        <tissue evidence="1">Leaf</tissue>
    </source>
</reference>
<dbReference type="AlphaFoldDB" id="A0A392VFK0"/>
<sequence>MMASREMGRVFNRRSSTPWTLRKIVGWVPFNEMEIK</sequence>
<dbReference type="EMBL" id="LXQA011158676">
    <property type="protein sequence ID" value="MCI87144.1"/>
    <property type="molecule type" value="Genomic_DNA"/>
</dbReference>
<organism evidence="1 2">
    <name type="scientific">Trifolium medium</name>
    <dbReference type="NCBI Taxonomy" id="97028"/>
    <lineage>
        <taxon>Eukaryota</taxon>
        <taxon>Viridiplantae</taxon>
        <taxon>Streptophyta</taxon>
        <taxon>Embryophyta</taxon>
        <taxon>Tracheophyta</taxon>
        <taxon>Spermatophyta</taxon>
        <taxon>Magnoliopsida</taxon>
        <taxon>eudicotyledons</taxon>
        <taxon>Gunneridae</taxon>
        <taxon>Pentapetalae</taxon>
        <taxon>rosids</taxon>
        <taxon>fabids</taxon>
        <taxon>Fabales</taxon>
        <taxon>Fabaceae</taxon>
        <taxon>Papilionoideae</taxon>
        <taxon>50 kb inversion clade</taxon>
        <taxon>NPAAA clade</taxon>
        <taxon>Hologalegina</taxon>
        <taxon>IRL clade</taxon>
        <taxon>Trifolieae</taxon>
        <taxon>Trifolium</taxon>
    </lineage>
</organism>
<name>A0A392VFK0_9FABA</name>
<protein>
    <submittedName>
        <fullName evidence="1">Uncharacterized protein</fullName>
    </submittedName>
</protein>